<comment type="caution">
    <text evidence="2">The sequence shown here is derived from an EMBL/GenBank/DDBJ whole genome shotgun (WGS) entry which is preliminary data.</text>
</comment>
<feature type="non-terminal residue" evidence="2">
    <location>
        <position position="52"/>
    </location>
</feature>
<organism evidence="2 3">
    <name type="scientific">Araneus ventricosus</name>
    <name type="common">Orbweaver spider</name>
    <name type="synonym">Epeira ventricosa</name>
    <dbReference type="NCBI Taxonomy" id="182803"/>
    <lineage>
        <taxon>Eukaryota</taxon>
        <taxon>Metazoa</taxon>
        <taxon>Ecdysozoa</taxon>
        <taxon>Arthropoda</taxon>
        <taxon>Chelicerata</taxon>
        <taxon>Arachnida</taxon>
        <taxon>Araneae</taxon>
        <taxon>Araneomorphae</taxon>
        <taxon>Entelegynae</taxon>
        <taxon>Araneoidea</taxon>
        <taxon>Araneidae</taxon>
        <taxon>Araneus</taxon>
    </lineage>
</organism>
<feature type="compositionally biased region" description="Basic and acidic residues" evidence="1">
    <location>
        <begin position="20"/>
        <end position="42"/>
    </location>
</feature>
<evidence type="ECO:0000256" key="1">
    <source>
        <dbReference type="SAM" id="MobiDB-lite"/>
    </source>
</evidence>
<feature type="region of interest" description="Disordered" evidence="1">
    <location>
        <begin position="1"/>
        <end position="52"/>
    </location>
</feature>
<protein>
    <submittedName>
        <fullName evidence="2">Uncharacterized protein</fullName>
    </submittedName>
</protein>
<dbReference type="Proteomes" id="UP000499080">
    <property type="component" value="Unassembled WGS sequence"/>
</dbReference>
<gene>
    <name evidence="2" type="ORF">AVEN_190242_1</name>
</gene>
<sequence>CLKQVETKTSMKRQSIGIRRGSEESRSQANETKRLKVVHTSEDNFPNAEVEA</sequence>
<name>A0A4Y2RBN0_ARAVE</name>
<dbReference type="AlphaFoldDB" id="A0A4Y2RBN0"/>
<feature type="non-terminal residue" evidence="2">
    <location>
        <position position="1"/>
    </location>
</feature>
<keyword evidence="3" id="KW-1185">Reference proteome</keyword>
<evidence type="ECO:0000313" key="3">
    <source>
        <dbReference type="Proteomes" id="UP000499080"/>
    </source>
</evidence>
<accession>A0A4Y2RBN0</accession>
<reference evidence="2 3" key="1">
    <citation type="journal article" date="2019" name="Sci. Rep.">
        <title>Orb-weaving spider Araneus ventricosus genome elucidates the spidroin gene catalogue.</title>
        <authorList>
            <person name="Kono N."/>
            <person name="Nakamura H."/>
            <person name="Ohtoshi R."/>
            <person name="Moran D.A.P."/>
            <person name="Shinohara A."/>
            <person name="Yoshida Y."/>
            <person name="Fujiwara M."/>
            <person name="Mori M."/>
            <person name="Tomita M."/>
            <person name="Arakawa K."/>
        </authorList>
    </citation>
    <scope>NUCLEOTIDE SEQUENCE [LARGE SCALE GENOMIC DNA]</scope>
</reference>
<proteinExistence type="predicted"/>
<dbReference type="EMBL" id="BGPR01143741">
    <property type="protein sequence ID" value="GBN72846.1"/>
    <property type="molecule type" value="Genomic_DNA"/>
</dbReference>
<evidence type="ECO:0000313" key="2">
    <source>
        <dbReference type="EMBL" id="GBN72846.1"/>
    </source>
</evidence>